<evidence type="ECO:0000313" key="2">
    <source>
        <dbReference type="EMBL" id="MBF0965990.1"/>
    </source>
</evidence>
<dbReference type="Proteomes" id="UP000759246">
    <property type="component" value="Unassembled WGS sequence"/>
</dbReference>
<comment type="caution">
    <text evidence="2">The sequence shown here is derived from an EMBL/GenBank/DDBJ whole genome shotgun (WGS) entry which is preliminary data.</text>
</comment>
<dbReference type="SUPFAM" id="SSF55781">
    <property type="entry name" value="GAF domain-like"/>
    <property type="match status" value="1"/>
</dbReference>
<name>A0A929RN61_9ACTO</name>
<dbReference type="Gene3D" id="3.30.450.40">
    <property type="match status" value="1"/>
</dbReference>
<sequence>MSPNDTDFTLLKAAIDLTGSLDLKDGLQKFVNQACAFTSSPHATMSVLDTWGATTLQLEHHDSLPGPTVPHSLTTAIPVTAPLLVNSPNDAPDLELPDSTPPFLGISVLVREQVYGRLYLTGKPGGYTSDDAAVVTALAPAAGIVVENAHLYADSK</sequence>
<gene>
    <name evidence="2" type="ORF">HXK09_02265</name>
</gene>
<reference evidence="2" key="1">
    <citation type="submission" date="2020-04" db="EMBL/GenBank/DDBJ databases">
        <title>Deep metagenomics examines the oral microbiome during advanced dental caries in children, revealing novel taxa and co-occurrences with host molecules.</title>
        <authorList>
            <person name="Baker J.L."/>
            <person name="Morton J.T."/>
            <person name="Dinis M."/>
            <person name="Alvarez R."/>
            <person name="Tran N.C."/>
            <person name="Knight R."/>
            <person name="Edlund A."/>
        </authorList>
    </citation>
    <scope>NUCLEOTIDE SEQUENCE</scope>
    <source>
        <strain evidence="2">JCVI_30_bin.13</strain>
    </source>
</reference>
<proteinExistence type="predicted"/>
<dbReference type="SMART" id="SM00065">
    <property type="entry name" value="GAF"/>
    <property type="match status" value="1"/>
</dbReference>
<accession>A0A929RN61</accession>
<evidence type="ECO:0000259" key="1">
    <source>
        <dbReference type="SMART" id="SM00065"/>
    </source>
</evidence>
<organism evidence="2 3">
    <name type="scientific">Actinomyces bouchesdurhonensis</name>
    <dbReference type="NCBI Taxonomy" id="1852361"/>
    <lineage>
        <taxon>Bacteria</taxon>
        <taxon>Bacillati</taxon>
        <taxon>Actinomycetota</taxon>
        <taxon>Actinomycetes</taxon>
        <taxon>Actinomycetales</taxon>
        <taxon>Actinomycetaceae</taxon>
        <taxon>Actinomyces</taxon>
    </lineage>
</organism>
<dbReference type="EMBL" id="JABZGF010000032">
    <property type="protein sequence ID" value="MBF0965990.1"/>
    <property type="molecule type" value="Genomic_DNA"/>
</dbReference>
<protein>
    <submittedName>
        <fullName evidence="2">GAF domain-containing protein</fullName>
    </submittedName>
</protein>
<evidence type="ECO:0000313" key="3">
    <source>
        <dbReference type="Proteomes" id="UP000759246"/>
    </source>
</evidence>
<dbReference type="InterPro" id="IPR029016">
    <property type="entry name" value="GAF-like_dom_sf"/>
</dbReference>
<feature type="domain" description="GAF" evidence="1">
    <location>
        <begin position="22"/>
        <end position="156"/>
    </location>
</feature>
<dbReference type="AlphaFoldDB" id="A0A929RN61"/>
<dbReference type="InterPro" id="IPR003018">
    <property type="entry name" value="GAF"/>
</dbReference>
<feature type="non-terminal residue" evidence="2">
    <location>
        <position position="156"/>
    </location>
</feature>